<dbReference type="InterPro" id="IPR019775">
    <property type="entry name" value="WD40_repeat_CS"/>
</dbReference>
<dbReference type="EMBL" id="JAEPQZ010000003">
    <property type="protein sequence ID" value="KAG2183389.1"/>
    <property type="molecule type" value="Genomic_DNA"/>
</dbReference>
<dbReference type="AlphaFoldDB" id="A0A8H7PZ49"/>
<dbReference type="Gene3D" id="2.130.10.10">
    <property type="entry name" value="YVTN repeat-like/Quinoprotein amine dehydrogenase"/>
    <property type="match status" value="1"/>
</dbReference>
<keyword evidence="5" id="KW-1185">Reference proteome</keyword>
<accession>A0A8H7PZ49</accession>
<evidence type="ECO:0000256" key="2">
    <source>
        <dbReference type="ARBA" id="ARBA00022737"/>
    </source>
</evidence>
<dbReference type="Pfam" id="PF00400">
    <property type="entry name" value="WD40"/>
    <property type="match status" value="1"/>
</dbReference>
<evidence type="ECO:0000313" key="5">
    <source>
        <dbReference type="Proteomes" id="UP000654370"/>
    </source>
</evidence>
<comment type="caution">
    <text evidence="4">The sequence shown here is derived from an EMBL/GenBank/DDBJ whole genome shotgun (WGS) entry which is preliminary data.</text>
</comment>
<name>A0A8H7PZ49_MORIS</name>
<dbReference type="InterPro" id="IPR015943">
    <property type="entry name" value="WD40/YVTN_repeat-like_dom_sf"/>
</dbReference>
<dbReference type="OrthoDB" id="427795at2759"/>
<keyword evidence="2" id="KW-0677">Repeat</keyword>
<organism evidence="4 5">
    <name type="scientific">Mortierella isabellina</name>
    <name type="common">Filamentous fungus</name>
    <name type="synonym">Umbelopsis isabellina</name>
    <dbReference type="NCBI Taxonomy" id="91625"/>
    <lineage>
        <taxon>Eukaryota</taxon>
        <taxon>Fungi</taxon>
        <taxon>Fungi incertae sedis</taxon>
        <taxon>Mucoromycota</taxon>
        <taxon>Mucoromycotina</taxon>
        <taxon>Umbelopsidomycetes</taxon>
        <taxon>Umbelopsidales</taxon>
        <taxon>Umbelopsidaceae</taxon>
        <taxon>Umbelopsis</taxon>
    </lineage>
</organism>
<proteinExistence type="predicted"/>
<gene>
    <name evidence="4" type="ORF">INT43_006395</name>
</gene>
<dbReference type="PANTHER" id="PTHR10971">
    <property type="entry name" value="MRNA EXPORT FACTOR AND BUB3"/>
    <property type="match status" value="1"/>
</dbReference>
<evidence type="ECO:0000256" key="1">
    <source>
        <dbReference type="ARBA" id="ARBA00022574"/>
    </source>
</evidence>
<dbReference type="SUPFAM" id="SSF50978">
    <property type="entry name" value="WD40 repeat-like"/>
    <property type="match status" value="1"/>
</dbReference>
<sequence>MPTITPLISKALTSTAYDVKWIPQSARLCTIGASNRGAGVVSVYKMEGKQLVLVNETESGSTFRCGTFGAASGHERHLATGNFDGKLQLWDPERLELPITSTKGHDSIINAIDGYGPLNCGSQSSALLTGGRDGRIKLWDVRAELSPMTVVSPENQSADIWSVSFDSKISGRLFATGYDNGDIKIFDHRSSGYIWGVNVGSGVCSLDFKSTESEKLLIAGTLSGYHIINLDTGAISDAKLNTTIWKVMSVPAQPNFYMTASGEGHLSLYKHGSLSTPVTKSKQTEHPIVSFDWNTSKQGLFAAVSFDQQVRIGLVNL</sequence>
<dbReference type="InterPro" id="IPR001680">
    <property type="entry name" value="WD40_rpt"/>
</dbReference>
<dbReference type="InterPro" id="IPR036322">
    <property type="entry name" value="WD40_repeat_dom_sf"/>
</dbReference>
<reference evidence="4" key="1">
    <citation type="submission" date="2020-12" db="EMBL/GenBank/DDBJ databases">
        <title>Metabolic potential, ecology and presence of endohyphal bacteria is reflected in genomic diversity of Mucoromycotina.</title>
        <authorList>
            <person name="Muszewska A."/>
            <person name="Okrasinska A."/>
            <person name="Steczkiewicz K."/>
            <person name="Drgas O."/>
            <person name="Orlowska M."/>
            <person name="Perlinska-Lenart U."/>
            <person name="Aleksandrzak-Piekarczyk T."/>
            <person name="Szatraj K."/>
            <person name="Zielenkiewicz U."/>
            <person name="Pilsyk S."/>
            <person name="Malc E."/>
            <person name="Mieczkowski P."/>
            <person name="Kruszewska J.S."/>
            <person name="Biernat P."/>
            <person name="Pawlowska J."/>
        </authorList>
    </citation>
    <scope>NUCLEOTIDE SEQUENCE</scope>
    <source>
        <strain evidence="4">WA0000067209</strain>
    </source>
</reference>
<evidence type="ECO:0000256" key="3">
    <source>
        <dbReference type="PROSITE-ProRule" id="PRU00221"/>
    </source>
</evidence>
<dbReference type="PROSITE" id="PS00678">
    <property type="entry name" value="WD_REPEATS_1"/>
    <property type="match status" value="1"/>
</dbReference>
<keyword evidence="1 3" id="KW-0853">WD repeat</keyword>
<protein>
    <submittedName>
        <fullName evidence="4">Uncharacterized protein</fullName>
    </submittedName>
</protein>
<dbReference type="SMART" id="SM00320">
    <property type="entry name" value="WD40"/>
    <property type="match status" value="4"/>
</dbReference>
<evidence type="ECO:0000313" key="4">
    <source>
        <dbReference type="EMBL" id="KAG2183389.1"/>
    </source>
</evidence>
<dbReference type="PROSITE" id="PS50082">
    <property type="entry name" value="WD_REPEATS_2"/>
    <property type="match status" value="1"/>
</dbReference>
<feature type="repeat" description="WD" evidence="3">
    <location>
        <begin position="127"/>
        <end position="149"/>
    </location>
</feature>
<dbReference type="Proteomes" id="UP000654370">
    <property type="component" value="Unassembled WGS sequence"/>
</dbReference>